<evidence type="ECO:0000256" key="8">
    <source>
        <dbReference type="ARBA" id="ARBA00023242"/>
    </source>
</evidence>
<evidence type="ECO:0000256" key="5">
    <source>
        <dbReference type="ARBA" id="ARBA00023015"/>
    </source>
</evidence>
<keyword evidence="6" id="KW-0238">DNA-binding</keyword>
<accession>A0A7D9M977</accession>
<dbReference type="EMBL" id="CACRXK020032189">
    <property type="protein sequence ID" value="CAB4043363.1"/>
    <property type="molecule type" value="Genomic_DNA"/>
</dbReference>
<reference evidence="10" key="1">
    <citation type="submission" date="2020-04" db="EMBL/GenBank/DDBJ databases">
        <authorList>
            <person name="Alioto T."/>
            <person name="Alioto T."/>
            <person name="Gomez Garrido J."/>
        </authorList>
    </citation>
    <scope>NUCLEOTIDE SEQUENCE</scope>
    <source>
        <strain evidence="10">A484AB</strain>
    </source>
</reference>
<keyword evidence="5" id="KW-0805">Transcription regulation</keyword>
<evidence type="ECO:0000256" key="7">
    <source>
        <dbReference type="ARBA" id="ARBA00023163"/>
    </source>
</evidence>
<dbReference type="InterPro" id="IPR012337">
    <property type="entry name" value="RNaseH-like_sf"/>
</dbReference>
<sequence length="534" mass="61536">KDDKKQKFAVCRLCQKAISAEYGNTTNLRKHIQNKHKLAFAELCKLAASRPSKRPRPQTTQCGEIDESSSTSKHKKIDQYLKEKKWLPTDKQQKDCTAKLARMICLDLQPISIVEDKGFKDFVSCLQPSYNIPDRRVLRNSIIPDLYMSQKSDLQRKLNEIDSFAITLDHWTSTAQDAYMAVTAHFLSEDFTINDYCLNVRHMPQSHDAKKFLMNSVHALKNGFLTMRKKAFPEFRRVIKKAKVIVNHFHKSAKDSHKLTEIQKKLNIKQHKLKNESPTRWNSLYYLMDRIVEQREAITVVLASNDKVNNLQNHEWKTAENYVKVLKPFEDVTSMMSASRYPTLSMVIPVLNVLKQQMNKSEMNDFGEQICENIKEQWPDYESNLDLAIPALLDPRFKEYAFTNDEAKESAVQAVVDLMYDNSVSTVELESISDKSSTQAASTSSETASSNVWGVFKKMVAKRKESCLQGDSRKAMKQNLQKEFSIFCNDDLLEADKSPFDWWKRNCTKYPNVSKLAQTYLSIPATSVSSERLF</sequence>
<keyword evidence="11" id="KW-1185">Reference proteome</keyword>
<dbReference type="InterPro" id="IPR008906">
    <property type="entry name" value="HATC_C_dom"/>
</dbReference>
<dbReference type="GO" id="GO:0009791">
    <property type="term" value="P:post-embryonic development"/>
    <property type="evidence" value="ECO:0007669"/>
    <property type="project" value="UniProtKB-ARBA"/>
</dbReference>
<dbReference type="PROSITE" id="PS50808">
    <property type="entry name" value="ZF_BED"/>
    <property type="match status" value="1"/>
</dbReference>
<evidence type="ECO:0000313" key="11">
    <source>
        <dbReference type="Proteomes" id="UP001152795"/>
    </source>
</evidence>
<dbReference type="Pfam" id="PF02892">
    <property type="entry name" value="zf-BED"/>
    <property type="match status" value="1"/>
</dbReference>
<dbReference type="GO" id="GO:0005634">
    <property type="term" value="C:nucleus"/>
    <property type="evidence" value="ECO:0007669"/>
    <property type="project" value="UniProtKB-SubCell"/>
</dbReference>
<dbReference type="GO" id="GO:0008270">
    <property type="term" value="F:zinc ion binding"/>
    <property type="evidence" value="ECO:0007669"/>
    <property type="project" value="UniProtKB-KW"/>
</dbReference>
<dbReference type="InterPro" id="IPR052035">
    <property type="entry name" value="ZnF_BED_domain_contain"/>
</dbReference>
<keyword evidence="3" id="KW-0863">Zinc-finger</keyword>
<dbReference type="GO" id="GO:0046983">
    <property type="term" value="F:protein dimerization activity"/>
    <property type="evidence" value="ECO:0007669"/>
    <property type="project" value="InterPro"/>
</dbReference>
<dbReference type="PANTHER" id="PTHR46481:SF10">
    <property type="entry name" value="ZINC FINGER BED DOMAIN-CONTAINING PROTEIN 39"/>
    <property type="match status" value="1"/>
</dbReference>
<gene>
    <name evidence="10" type="ORF">PACLA_8A076037</name>
</gene>
<organism evidence="10 11">
    <name type="scientific">Paramuricea clavata</name>
    <name type="common">Red gorgonian</name>
    <name type="synonym">Violescent sea-whip</name>
    <dbReference type="NCBI Taxonomy" id="317549"/>
    <lineage>
        <taxon>Eukaryota</taxon>
        <taxon>Metazoa</taxon>
        <taxon>Cnidaria</taxon>
        <taxon>Anthozoa</taxon>
        <taxon>Octocorallia</taxon>
        <taxon>Malacalcyonacea</taxon>
        <taxon>Plexauridae</taxon>
        <taxon>Paramuricea</taxon>
    </lineage>
</organism>
<keyword evidence="8" id="KW-0539">Nucleus</keyword>
<dbReference type="Gene3D" id="1.10.10.1070">
    <property type="entry name" value="Zinc finger, BED domain-containing"/>
    <property type="match status" value="1"/>
</dbReference>
<comment type="caution">
    <text evidence="10">The sequence shown here is derived from an EMBL/GenBank/DDBJ whole genome shotgun (WGS) entry which is preliminary data.</text>
</comment>
<evidence type="ECO:0000256" key="6">
    <source>
        <dbReference type="ARBA" id="ARBA00023125"/>
    </source>
</evidence>
<keyword evidence="7" id="KW-0804">Transcription</keyword>
<dbReference type="InterPro" id="IPR036236">
    <property type="entry name" value="Znf_C2H2_sf"/>
</dbReference>
<evidence type="ECO:0000256" key="3">
    <source>
        <dbReference type="ARBA" id="ARBA00022771"/>
    </source>
</evidence>
<protein>
    <submittedName>
        <fullName evidence="10">Zinc finger BED domain-containing 1-like</fullName>
    </submittedName>
</protein>
<keyword evidence="4" id="KW-0862">Zinc</keyword>
<dbReference type="Proteomes" id="UP001152795">
    <property type="component" value="Unassembled WGS sequence"/>
</dbReference>
<evidence type="ECO:0000313" key="10">
    <source>
        <dbReference type="EMBL" id="CAB4043363.1"/>
    </source>
</evidence>
<dbReference type="SUPFAM" id="SSF57667">
    <property type="entry name" value="beta-beta-alpha zinc fingers"/>
    <property type="match status" value="1"/>
</dbReference>
<evidence type="ECO:0000256" key="9">
    <source>
        <dbReference type="SAM" id="MobiDB-lite"/>
    </source>
</evidence>
<name>A0A7D9M977_PARCT</name>
<proteinExistence type="predicted"/>
<dbReference type="InterPro" id="IPR003656">
    <property type="entry name" value="Znf_BED"/>
</dbReference>
<feature type="non-terminal residue" evidence="10">
    <location>
        <position position="1"/>
    </location>
</feature>
<dbReference type="AlphaFoldDB" id="A0A7D9M977"/>
<dbReference type="PANTHER" id="PTHR46481">
    <property type="entry name" value="ZINC FINGER BED DOMAIN-CONTAINING PROTEIN 4"/>
    <property type="match status" value="1"/>
</dbReference>
<evidence type="ECO:0000256" key="2">
    <source>
        <dbReference type="ARBA" id="ARBA00022723"/>
    </source>
</evidence>
<evidence type="ECO:0000256" key="1">
    <source>
        <dbReference type="ARBA" id="ARBA00004123"/>
    </source>
</evidence>
<dbReference type="Pfam" id="PF05699">
    <property type="entry name" value="Dimer_Tnp_hAT"/>
    <property type="match status" value="1"/>
</dbReference>
<keyword evidence="2" id="KW-0479">Metal-binding</keyword>
<dbReference type="SUPFAM" id="SSF53098">
    <property type="entry name" value="Ribonuclease H-like"/>
    <property type="match status" value="1"/>
</dbReference>
<dbReference type="SUPFAM" id="SSF140996">
    <property type="entry name" value="Hermes dimerisation domain"/>
    <property type="match status" value="1"/>
</dbReference>
<feature type="non-terminal residue" evidence="10">
    <location>
        <position position="534"/>
    </location>
</feature>
<dbReference type="GO" id="GO:0003677">
    <property type="term" value="F:DNA binding"/>
    <property type="evidence" value="ECO:0007669"/>
    <property type="project" value="UniProtKB-KW"/>
</dbReference>
<evidence type="ECO:0000256" key="4">
    <source>
        <dbReference type="ARBA" id="ARBA00022833"/>
    </source>
</evidence>
<feature type="region of interest" description="Disordered" evidence="9">
    <location>
        <begin position="50"/>
        <end position="70"/>
    </location>
</feature>
<dbReference type="OrthoDB" id="117690at2759"/>
<comment type="subcellular location">
    <subcellularLocation>
        <location evidence="1">Nucleus</location>
    </subcellularLocation>
</comment>